<protein>
    <submittedName>
        <fullName evidence="2">FRG domain-containing protein</fullName>
    </submittedName>
</protein>
<dbReference type="AlphaFoldDB" id="A0A1T4QW54"/>
<evidence type="ECO:0000313" key="2">
    <source>
        <dbReference type="EMBL" id="SKA07548.1"/>
    </source>
</evidence>
<organism evidence="2 3">
    <name type="scientific">Fibrobacter intestinalis</name>
    <dbReference type="NCBI Taxonomy" id="28122"/>
    <lineage>
        <taxon>Bacteria</taxon>
        <taxon>Pseudomonadati</taxon>
        <taxon>Fibrobacterota</taxon>
        <taxon>Fibrobacteria</taxon>
        <taxon>Fibrobacterales</taxon>
        <taxon>Fibrobacteraceae</taxon>
        <taxon>Fibrobacter</taxon>
    </lineage>
</organism>
<dbReference type="Pfam" id="PF08867">
    <property type="entry name" value="FRG"/>
    <property type="match status" value="1"/>
</dbReference>
<dbReference type="STRING" id="28122.SAMN02745108_02419"/>
<feature type="domain" description="FRG" evidence="1">
    <location>
        <begin position="27"/>
        <end position="129"/>
    </location>
</feature>
<dbReference type="RefSeq" id="WP_158222178.1">
    <property type="nucleotide sequence ID" value="NZ_FUWU01000054.1"/>
</dbReference>
<reference evidence="2 3" key="1">
    <citation type="submission" date="2017-02" db="EMBL/GenBank/DDBJ databases">
        <authorList>
            <person name="Peterson S.W."/>
        </authorList>
    </citation>
    <scope>NUCLEOTIDE SEQUENCE [LARGE SCALE GENOMIC DNA]</scope>
    <source>
        <strain evidence="2 3">ATCC 43854</strain>
    </source>
</reference>
<dbReference type="InterPro" id="IPR014966">
    <property type="entry name" value="FRG-dom"/>
</dbReference>
<gene>
    <name evidence="2" type="ORF">SAMN02745108_02419</name>
</gene>
<dbReference type="EMBL" id="FUWU01000054">
    <property type="protein sequence ID" value="SKA07548.1"/>
    <property type="molecule type" value="Genomic_DNA"/>
</dbReference>
<dbReference type="SMART" id="SM00901">
    <property type="entry name" value="FRG"/>
    <property type="match status" value="1"/>
</dbReference>
<name>A0A1T4QW54_9BACT</name>
<accession>A0A1T4QW54</accession>
<evidence type="ECO:0000259" key="1">
    <source>
        <dbReference type="SMART" id="SM00901"/>
    </source>
</evidence>
<sequence length="305" mass="35262">MEEIRSVAEYIECLKGYQRSGLCGYRPDVRYYYRGESRDYGATSGQAMIGRGNWLEGHNEAKLFRECERRLTDEFLDCKSTFEKLVMMQHYGIPTRILDISLDPLVALFFALYLDPRGRKDDSGDGVVLAYEVPENSIKNYHSDAVSVVSNLAVYSHYDDLDVEKICRAHGKERKEFNKDDAVQHLLHEIKAEKPYFLDWINPDDLSSVFCVHPLLTNPRIKAQQGAFLLFGLKGDQHHLATLESSKQKEKIRMRKVRIPHSAKENIRGELQLLARTVDVIYPDWDGVSDYFARFYGKTADNFYK</sequence>
<proteinExistence type="predicted"/>
<evidence type="ECO:0000313" key="3">
    <source>
        <dbReference type="Proteomes" id="UP000190449"/>
    </source>
</evidence>
<dbReference type="Proteomes" id="UP000190449">
    <property type="component" value="Unassembled WGS sequence"/>
</dbReference>